<dbReference type="GO" id="GO:0008443">
    <property type="term" value="F:phosphofructokinase activity"/>
    <property type="evidence" value="ECO:0007669"/>
    <property type="project" value="TreeGrafter"/>
</dbReference>
<sequence length="275" mass="28290">MILTVTLNPAIDVTYHVASLVPGETHRVARVDERLGGKGINVASVLAQLGVPAQSTGLLRDGPPLFAPIAAPPRRTVVVADGREATGFWEPGPSVTPEEWADFVDHYATLLSDARVVVFAGSLPTGLPDHAYASLIGLARHAGCATILDTSGPALRLGLLANPDIIKPNAAEFAELDGRGPASGPTTVVQSLGAQGLRACGLHARPPYAVAGNPTGAGDACVAALARGLLLKTQWPDLIRDAAALSAAAVATPVAGQVDLDLYHKLLPDIVVEES</sequence>
<dbReference type="InterPro" id="IPR011611">
    <property type="entry name" value="PfkB_dom"/>
</dbReference>
<keyword evidence="3" id="KW-0547">Nucleotide-binding</keyword>
<keyword evidence="2 6" id="KW-0808">Transferase</keyword>
<dbReference type="InterPro" id="IPR017583">
    <property type="entry name" value="Tagatose/fructose_Pkinase"/>
</dbReference>
<evidence type="ECO:0000256" key="4">
    <source>
        <dbReference type="ARBA" id="ARBA00022777"/>
    </source>
</evidence>
<dbReference type="Pfam" id="PF00294">
    <property type="entry name" value="PfkB"/>
    <property type="match status" value="1"/>
</dbReference>
<accession>A0A8J3QKK0</accession>
<proteinExistence type="inferred from homology"/>
<evidence type="ECO:0000313" key="8">
    <source>
        <dbReference type="EMBL" id="GIH11479.1"/>
    </source>
</evidence>
<evidence type="ECO:0000256" key="6">
    <source>
        <dbReference type="PIRNR" id="PIRNR000535"/>
    </source>
</evidence>
<feature type="domain" description="Carbohydrate kinase PfkB" evidence="7">
    <location>
        <begin position="96"/>
        <end position="253"/>
    </location>
</feature>
<dbReference type="Proteomes" id="UP000612899">
    <property type="component" value="Unassembled WGS sequence"/>
</dbReference>
<dbReference type="GO" id="GO:0005524">
    <property type="term" value="F:ATP binding"/>
    <property type="evidence" value="ECO:0007669"/>
    <property type="project" value="UniProtKB-KW"/>
</dbReference>
<keyword evidence="9" id="KW-1185">Reference proteome</keyword>
<evidence type="ECO:0000259" key="7">
    <source>
        <dbReference type="Pfam" id="PF00294"/>
    </source>
</evidence>
<comment type="similarity">
    <text evidence="1">Belongs to the carbohydrate kinase PfkB family.</text>
</comment>
<dbReference type="AlphaFoldDB" id="A0A8J3QKK0"/>
<evidence type="ECO:0000256" key="1">
    <source>
        <dbReference type="ARBA" id="ARBA00010688"/>
    </source>
</evidence>
<keyword evidence="4 8" id="KW-0418">Kinase</keyword>
<keyword evidence="5" id="KW-0067">ATP-binding</keyword>
<comment type="caution">
    <text evidence="8">The sequence shown here is derived from an EMBL/GenBank/DDBJ whole genome shotgun (WGS) entry which is preliminary data.</text>
</comment>
<dbReference type="RefSeq" id="WP_203915198.1">
    <property type="nucleotide sequence ID" value="NZ_BONY01000136.1"/>
</dbReference>
<dbReference type="GO" id="GO:0005829">
    <property type="term" value="C:cytosol"/>
    <property type="evidence" value="ECO:0007669"/>
    <property type="project" value="TreeGrafter"/>
</dbReference>
<dbReference type="PIRSF" id="PIRSF000535">
    <property type="entry name" value="1PFK/6PFK/LacC"/>
    <property type="match status" value="1"/>
</dbReference>
<dbReference type="PANTHER" id="PTHR46566:SF5">
    <property type="entry name" value="1-PHOSPHOFRUCTOKINASE"/>
    <property type="match status" value="1"/>
</dbReference>
<dbReference type="Gene3D" id="3.40.1190.20">
    <property type="match status" value="1"/>
</dbReference>
<name>A0A8J3QKK0_9ACTN</name>
<evidence type="ECO:0000256" key="3">
    <source>
        <dbReference type="ARBA" id="ARBA00022741"/>
    </source>
</evidence>
<organism evidence="8 9">
    <name type="scientific">Rhizocola hellebori</name>
    <dbReference type="NCBI Taxonomy" id="1392758"/>
    <lineage>
        <taxon>Bacteria</taxon>
        <taxon>Bacillati</taxon>
        <taxon>Actinomycetota</taxon>
        <taxon>Actinomycetes</taxon>
        <taxon>Micromonosporales</taxon>
        <taxon>Micromonosporaceae</taxon>
        <taxon>Rhizocola</taxon>
    </lineage>
</organism>
<protein>
    <submittedName>
        <fullName evidence="8">Sugar kinase</fullName>
    </submittedName>
</protein>
<dbReference type="PANTHER" id="PTHR46566">
    <property type="entry name" value="1-PHOSPHOFRUCTOKINASE-RELATED"/>
    <property type="match status" value="1"/>
</dbReference>
<evidence type="ECO:0000256" key="5">
    <source>
        <dbReference type="ARBA" id="ARBA00022840"/>
    </source>
</evidence>
<reference evidence="8" key="1">
    <citation type="submission" date="2021-01" db="EMBL/GenBank/DDBJ databases">
        <title>Whole genome shotgun sequence of Rhizocola hellebori NBRC 109834.</title>
        <authorList>
            <person name="Komaki H."/>
            <person name="Tamura T."/>
        </authorList>
    </citation>
    <scope>NUCLEOTIDE SEQUENCE</scope>
    <source>
        <strain evidence="8">NBRC 109834</strain>
    </source>
</reference>
<evidence type="ECO:0000313" key="9">
    <source>
        <dbReference type="Proteomes" id="UP000612899"/>
    </source>
</evidence>
<dbReference type="InterPro" id="IPR029056">
    <property type="entry name" value="Ribokinase-like"/>
</dbReference>
<gene>
    <name evidence="8" type="ORF">Rhe02_95460</name>
</gene>
<evidence type="ECO:0000256" key="2">
    <source>
        <dbReference type="ARBA" id="ARBA00022679"/>
    </source>
</evidence>
<dbReference type="EMBL" id="BONY01000136">
    <property type="protein sequence ID" value="GIH11479.1"/>
    <property type="molecule type" value="Genomic_DNA"/>
</dbReference>
<dbReference type="SUPFAM" id="SSF53613">
    <property type="entry name" value="Ribokinase-like"/>
    <property type="match status" value="1"/>
</dbReference>